<organism evidence="1 2">
    <name type="scientific">Humisphaera borealis</name>
    <dbReference type="NCBI Taxonomy" id="2807512"/>
    <lineage>
        <taxon>Bacteria</taxon>
        <taxon>Pseudomonadati</taxon>
        <taxon>Planctomycetota</taxon>
        <taxon>Phycisphaerae</taxon>
        <taxon>Tepidisphaerales</taxon>
        <taxon>Tepidisphaeraceae</taxon>
        <taxon>Humisphaera</taxon>
    </lineage>
</organism>
<evidence type="ECO:0000313" key="1">
    <source>
        <dbReference type="EMBL" id="QOV88436.1"/>
    </source>
</evidence>
<dbReference type="EMBL" id="CP063458">
    <property type="protein sequence ID" value="QOV88436.1"/>
    <property type="molecule type" value="Genomic_DNA"/>
</dbReference>
<protein>
    <submittedName>
        <fullName evidence="1">Uncharacterized protein</fullName>
    </submittedName>
</protein>
<dbReference type="KEGG" id="hbs:IPV69_19600"/>
<reference evidence="1 2" key="1">
    <citation type="submission" date="2020-10" db="EMBL/GenBank/DDBJ databases">
        <title>Wide distribution of Phycisphaera-like planctomycetes from WD2101 soil group in peatlands and genome analysis of the first cultivated representative.</title>
        <authorList>
            <person name="Dedysh S.N."/>
            <person name="Beletsky A.V."/>
            <person name="Ivanova A."/>
            <person name="Kulichevskaya I.S."/>
            <person name="Suzina N.E."/>
            <person name="Philippov D.A."/>
            <person name="Rakitin A.L."/>
            <person name="Mardanov A.V."/>
            <person name="Ravin N.V."/>
        </authorList>
    </citation>
    <scope>NUCLEOTIDE SEQUENCE [LARGE SCALE GENOMIC DNA]</scope>
    <source>
        <strain evidence="1 2">M1803</strain>
    </source>
</reference>
<gene>
    <name evidence="1" type="ORF">IPV69_19600</name>
</gene>
<keyword evidence="2" id="KW-1185">Reference proteome</keyword>
<dbReference type="Proteomes" id="UP000593765">
    <property type="component" value="Chromosome"/>
</dbReference>
<sequence length="387" mass="43352">MADGNPTAFHLAGKQLRDLWQDLPPAYARKLSDHIRDASFEPLLAAYLADPENDQRFHAVTEAALPIAVYLAYREYKRHAWRWQNPSPDDVVQDAVVELIVSLRDWGCKTIANANRQGLFRYVAGRVAHAVRDGQRRGRPGAYATRRKLIMRRIRKRFVRVNGRLPTKEEAYEQLRALFSNPNIQIGDGGVDDMLKPSRCRTFSVLSMSASDDIHRDAHAVADERCPSPTRWIDASTDAVELAEAALDDEGREILRRTLAGESQASIGVWLGISEGTARKRVNAVLWQLRTRADLAESLGVKPAVQPSIKVGKTTLNRTRKKPGKRSKISGLEPQTLSEFHLAAMKPGATVRQLIDWLKVRGMTITRPAVSRYVANLKIETPSRRAG</sequence>
<dbReference type="RefSeq" id="WP_206291419.1">
    <property type="nucleotide sequence ID" value="NZ_CP063458.1"/>
</dbReference>
<accession>A0A7M2WSJ2</accession>
<name>A0A7M2WSJ2_9BACT</name>
<dbReference type="InterPro" id="IPR013324">
    <property type="entry name" value="RNA_pol_sigma_r3/r4-like"/>
</dbReference>
<dbReference type="SUPFAM" id="SSF88659">
    <property type="entry name" value="Sigma3 and sigma4 domains of RNA polymerase sigma factors"/>
    <property type="match status" value="1"/>
</dbReference>
<proteinExistence type="predicted"/>
<dbReference type="AlphaFoldDB" id="A0A7M2WSJ2"/>
<evidence type="ECO:0000313" key="2">
    <source>
        <dbReference type="Proteomes" id="UP000593765"/>
    </source>
</evidence>